<dbReference type="Proteomes" id="UP001140502">
    <property type="component" value="Unassembled WGS sequence"/>
</dbReference>
<proteinExistence type="predicted"/>
<dbReference type="AlphaFoldDB" id="A0A9W8WCF8"/>
<evidence type="ECO:0000313" key="1">
    <source>
        <dbReference type="EMBL" id="KAJ4319786.1"/>
    </source>
</evidence>
<dbReference type="SUPFAM" id="SSF52540">
    <property type="entry name" value="P-loop containing nucleoside triphosphate hydrolases"/>
    <property type="match status" value="1"/>
</dbReference>
<dbReference type="EMBL" id="JAPEUR010000118">
    <property type="protein sequence ID" value="KAJ4319786.1"/>
    <property type="molecule type" value="Genomic_DNA"/>
</dbReference>
<sequence>MIQGPASQERRRYWLLTSPRTASNLLVKVLNLDEQGVRPAREGGYFFLPCLPARFNLLQRPMEDWTGEERKDLENRQKECLSRLEEYIVAADQEGQLVYVKEHAIMLTSAFYDSQYSYGTLSIPGEPKTFVTANAPNPTRSSLNLTFLPDEFLKIWSPTFLIRHPAMQLPSLFRTCLTKMEMDGFSRWQKEPLDIEVTMKWFRAMYDFYVKHFGEDSQWPIVLDADDIMTSPHLVSKYAGLAGLNQDKLRFSWEKANQERLNSLSSMEQRMLSTINASSKIDSSKVAGNINIDEEAAKWRSEFGEEGGRKLEQWVRDAMPDYTFLHSKRLRVHCVQNCCAAN</sequence>
<keyword evidence="2" id="KW-1185">Reference proteome</keyword>
<dbReference type="OrthoDB" id="3650366at2759"/>
<accession>A0A9W8WCF8</accession>
<dbReference type="PANTHER" id="PTHR48419:SF1">
    <property type="entry name" value="SULFOTRANSFERASE DOMAIN-CONTAINING PROTEIN"/>
    <property type="match status" value="1"/>
</dbReference>
<reference evidence="1" key="1">
    <citation type="submission" date="2022-10" db="EMBL/GenBank/DDBJ databases">
        <title>Tapping the CABI collections for fungal endophytes: first genome assemblies for Collariella, Neodidymelliopsis, Ascochyta clinopodiicola, Didymella pomorum, Didymosphaeria variabile, Neocosmospora piperis and Neocucurbitaria cava.</title>
        <authorList>
            <person name="Hill R."/>
        </authorList>
    </citation>
    <scope>NUCLEOTIDE SEQUENCE</scope>
    <source>
        <strain evidence="1">IMI 366586</strain>
    </source>
</reference>
<name>A0A9W8WCF8_9HYPO</name>
<gene>
    <name evidence="1" type="ORF">N0V84_006167</name>
</gene>
<protein>
    <submittedName>
        <fullName evidence="1">Uncharacterized protein</fullName>
    </submittedName>
</protein>
<dbReference type="InterPro" id="IPR027417">
    <property type="entry name" value="P-loop_NTPase"/>
</dbReference>
<organism evidence="1 2">
    <name type="scientific">Fusarium piperis</name>
    <dbReference type="NCBI Taxonomy" id="1435070"/>
    <lineage>
        <taxon>Eukaryota</taxon>
        <taxon>Fungi</taxon>
        <taxon>Dikarya</taxon>
        <taxon>Ascomycota</taxon>
        <taxon>Pezizomycotina</taxon>
        <taxon>Sordariomycetes</taxon>
        <taxon>Hypocreomycetidae</taxon>
        <taxon>Hypocreales</taxon>
        <taxon>Nectriaceae</taxon>
        <taxon>Fusarium</taxon>
        <taxon>Fusarium solani species complex</taxon>
    </lineage>
</organism>
<evidence type="ECO:0000313" key="2">
    <source>
        <dbReference type="Proteomes" id="UP001140502"/>
    </source>
</evidence>
<dbReference type="PANTHER" id="PTHR48419">
    <property type="entry name" value="SULFOTRANSFERASE DOMAIN-CONTAINING PROTEIN"/>
    <property type="match status" value="1"/>
</dbReference>
<comment type="caution">
    <text evidence="1">The sequence shown here is derived from an EMBL/GenBank/DDBJ whole genome shotgun (WGS) entry which is preliminary data.</text>
</comment>
<dbReference type="InterPro" id="IPR053226">
    <property type="entry name" value="Pyrrolopyrazine_biosynth_F"/>
</dbReference>